<gene>
    <name evidence="2" type="primary">Acey_s0242.g3405</name>
    <name evidence="2" type="ORF">Y032_0242g3405</name>
</gene>
<reference evidence="3" key="1">
    <citation type="journal article" date="2015" name="Nat. Genet.">
        <title>The genome and transcriptome of the zoonotic hookworm Ancylostoma ceylanicum identify infection-specific gene families.</title>
        <authorList>
            <person name="Schwarz E.M."/>
            <person name="Hu Y."/>
            <person name="Antoshechkin I."/>
            <person name="Miller M.M."/>
            <person name="Sternberg P.W."/>
            <person name="Aroian R.V."/>
        </authorList>
    </citation>
    <scope>NUCLEOTIDE SEQUENCE</scope>
    <source>
        <strain evidence="3">HY135</strain>
    </source>
</reference>
<feature type="transmembrane region" description="Helical" evidence="1">
    <location>
        <begin position="230"/>
        <end position="249"/>
    </location>
</feature>
<evidence type="ECO:0000313" key="2">
    <source>
        <dbReference type="EMBL" id="EYB88708.1"/>
    </source>
</evidence>
<keyword evidence="1" id="KW-0812">Transmembrane</keyword>
<keyword evidence="1" id="KW-1133">Transmembrane helix</keyword>
<dbReference type="OrthoDB" id="5862059at2759"/>
<name>A0A016SDE8_9BILA</name>
<proteinExistence type="predicted"/>
<dbReference type="EMBL" id="JARK01001578">
    <property type="protein sequence ID" value="EYB88708.1"/>
    <property type="molecule type" value="Genomic_DNA"/>
</dbReference>
<keyword evidence="1" id="KW-0472">Membrane</keyword>
<comment type="caution">
    <text evidence="2">The sequence shown here is derived from an EMBL/GenBank/DDBJ whole genome shotgun (WGS) entry which is preliminary data.</text>
</comment>
<evidence type="ECO:0000313" key="3">
    <source>
        <dbReference type="Proteomes" id="UP000024635"/>
    </source>
</evidence>
<sequence length="256" mass="29685">MVIHQPFISSWLEQAPSCYFCLQKPRKCSQLMISQKVLPWDRCEKCLEKDGYARQRESSVVDNIKLDEALIRLNEMRSEMITHKQIIGLLTEILTTTKTILEIQASAERSADGLQYSYVSREMVESLQKYRRGSINQFALDSEKEVHKGKPGELEVHKGKPGELLLRVRDRLETASRTEFIEKIKTRKGLDRAPAHWSRLCTLPCDSSFHCGMKPLVQLAEDFEILGQRIPYFSGFLTFFWNLSYIFVLSSPNMFR</sequence>
<organism evidence="2 3">
    <name type="scientific">Ancylostoma ceylanicum</name>
    <dbReference type="NCBI Taxonomy" id="53326"/>
    <lineage>
        <taxon>Eukaryota</taxon>
        <taxon>Metazoa</taxon>
        <taxon>Ecdysozoa</taxon>
        <taxon>Nematoda</taxon>
        <taxon>Chromadorea</taxon>
        <taxon>Rhabditida</taxon>
        <taxon>Rhabditina</taxon>
        <taxon>Rhabditomorpha</taxon>
        <taxon>Strongyloidea</taxon>
        <taxon>Ancylostomatidae</taxon>
        <taxon>Ancylostomatinae</taxon>
        <taxon>Ancylostoma</taxon>
    </lineage>
</organism>
<evidence type="ECO:0000256" key="1">
    <source>
        <dbReference type="SAM" id="Phobius"/>
    </source>
</evidence>
<keyword evidence="3" id="KW-1185">Reference proteome</keyword>
<accession>A0A016SDE8</accession>
<protein>
    <submittedName>
        <fullName evidence="2">Uncharacterized protein</fullName>
    </submittedName>
</protein>
<dbReference type="Proteomes" id="UP000024635">
    <property type="component" value="Unassembled WGS sequence"/>
</dbReference>
<dbReference type="AlphaFoldDB" id="A0A016SDE8"/>